<reference evidence="8" key="1">
    <citation type="submission" date="2016-10" db="EMBL/GenBank/DDBJ databases">
        <authorList>
            <person name="Varghese N."/>
            <person name="Submissions S."/>
        </authorList>
    </citation>
    <scope>NUCLEOTIDE SEQUENCE [LARGE SCALE GENOMIC DNA]</scope>
    <source>
        <strain evidence="8">LMG 24000</strain>
    </source>
</reference>
<evidence type="ECO:0000256" key="1">
    <source>
        <dbReference type="ARBA" id="ARBA00023015"/>
    </source>
</evidence>
<feature type="domain" description="Response regulatory" evidence="6">
    <location>
        <begin position="34"/>
        <end position="151"/>
    </location>
</feature>
<dbReference type="InterPro" id="IPR000792">
    <property type="entry name" value="Tscrpt_reg_LuxR_C"/>
</dbReference>
<dbReference type="PROSITE" id="PS50110">
    <property type="entry name" value="RESPONSE_REGULATORY"/>
    <property type="match status" value="1"/>
</dbReference>
<dbReference type="PROSITE" id="PS00622">
    <property type="entry name" value="HTH_LUXR_1"/>
    <property type="match status" value="1"/>
</dbReference>
<dbReference type="Gene3D" id="3.40.50.2300">
    <property type="match status" value="1"/>
</dbReference>
<dbReference type="Pfam" id="PF00196">
    <property type="entry name" value="GerE"/>
    <property type="match status" value="1"/>
</dbReference>
<keyword evidence="2 7" id="KW-0238">DNA-binding</keyword>
<dbReference type="InterPro" id="IPR039420">
    <property type="entry name" value="WalR-like"/>
</dbReference>
<evidence type="ECO:0000313" key="8">
    <source>
        <dbReference type="Proteomes" id="UP000198638"/>
    </source>
</evidence>
<protein>
    <submittedName>
        <fullName evidence="7">DNA-binding response regulator, NarL/FixJ family, contains REC and HTH domains</fullName>
    </submittedName>
</protein>
<dbReference type="CDD" id="cd06170">
    <property type="entry name" value="LuxR_C_like"/>
    <property type="match status" value="1"/>
</dbReference>
<evidence type="ECO:0000259" key="6">
    <source>
        <dbReference type="PROSITE" id="PS50110"/>
    </source>
</evidence>
<dbReference type="PANTHER" id="PTHR43214:SF41">
    <property type="entry name" value="NITRATE_NITRITE RESPONSE REGULATOR PROTEIN NARP"/>
    <property type="match status" value="1"/>
</dbReference>
<dbReference type="InterPro" id="IPR036388">
    <property type="entry name" value="WH-like_DNA-bd_sf"/>
</dbReference>
<organism evidence="7 8">
    <name type="scientific">Paraburkholderia sartisoli</name>
    <dbReference type="NCBI Taxonomy" id="83784"/>
    <lineage>
        <taxon>Bacteria</taxon>
        <taxon>Pseudomonadati</taxon>
        <taxon>Pseudomonadota</taxon>
        <taxon>Betaproteobacteria</taxon>
        <taxon>Burkholderiales</taxon>
        <taxon>Burkholderiaceae</taxon>
        <taxon>Paraburkholderia</taxon>
    </lineage>
</organism>
<dbReference type="SMART" id="SM00448">
    <property type="entry name" value="REC"/>
    <property type="match status" value="1"/>
</dbReference>
<dbReference type="EMBL" id="FNRQ01000006">
    <property type="protein sequence ID" value="SEB13251.1"/>
    <property type="molecule type" value="Genomic_DNA"/>
</dbReference>
<dbReference type="CDD" id="cd00156">
    <property type="entry name" value="REC"/>
    <property type="match status" value="1"/>
</dbReference>
<feature type="domain" description="HTH luxR-type" evidence="5">
    <location>
        <begin position="185"/>
        <end position="250"/>
    </location>
</feature>
<dbReference type="PROSITE" id="PS50043">
    <property type="entry name" value="HTH_LUXR_2"/>
    <property type="match status" value="1"/>
</dbReference>
<dbReference type="PRINTS" id="PR00038">
    <property type="entry name" value="HTHLUXR"/>
</dbReference>
<dbReference type="STRING" id="83784.SAMN05192564_106367"/>
<name>A0A1H4GVB9_9BURK</name>
<evidence type="ECO:0000259" key="5">
    <source>
        <dbReference type="PROSITE" id="PS50043"/>
    </source>
</evidence>
<dbReference type="Proteomes" id="UP000198638">
    <property type="component" value="Unassembled WGS sequence"/>
</dbReference>
<keyword evidence="3" id="KW-0804">Transcription</keyword>
<evidence type="ECO:0000256" key="3">
    <source>
        <dbReference type="ARBA" id="ARBA00023163"/>
    </source>
</evidence>
<evidence type="ECO:0000256" key="4">
    <source>
        <dbReference type="PROSITE-ProRule" id="PRU00169"/>
    </source>
</evidence>
<accession>A0A1H4GVB9</accession>
<dbReference type="GO" id="GO:0006355">
    <property type="term" value="P:regulation of DNA-templated transcription"/>
    <property type="evidence" value="ECO:0007669"/>
    <property type="project" value="InterPro"/>
</dbReference>
<keyword evidence="4" id="KW-0597">Phosphoprotein</keyword>
<dbReference type="Pfam" id="PF00072">
    <property type="entry name" value="Response_reg"/>
    <property type="match status" value="1"/>
</dbReference>
<dbReference type="Gene3D" id="1.10.10.10">
    <property type="entry name" value="Winged helix-like DNA-binding domain superfamily/Winged helix DNA-binding domain"/>
    <property type="match status" value="1"/>
</dbReference>
<dbReference type="InterPro" id="IPR001789">
    <property type="entry name" value="Sig_transdc_resp-reg_receiver"/>
</dbReference>
<dbReference type="AlphaFoldDB" id="A0A1H4GVB9"/>
<keyword evidence="8" id="KW-1185">Reference proteome</keyword>
<dbReference type="GO" id="GO:0003677">
    <property type="term" value="F:DNA binding"/>
    <property type="evidence" value="ECO:0007669"/>
    <property type="project" value="UniProtKB-KW"/>
</dbReference>
<keyword evidence="1" id="KW-0805">Transcription regulation</keyword>
<evidence type="ECO:0000256" key="2">
    <source>
        <dbReference type="ARBA" id="ARBA00023125"/>
    </source>
</evidence>
<dbReference type="GO" id="GO:0000160">
    <property type="term" value="P:phosphorelay signal transduction system"/>
    <property type="evidence" value="ECO:0007669"/>
    <property type="project" value="InterPro"/>
</dbReference>
<sequence length="253" mass="27207">MRGRANPHPTQSKPRLLPMNHAFPDVSESILPSPLLVVEDEPLMQERMRGILATLGYTDEALMFAGSIGAAQALLADQPFAMALIDVGLPDGNGIDLIRSLHERDPAVPILVISAWSTEHIIVTALQAGATGYLLKERDDIEISLSVRSALRGGAPIDPFVARRILDLVGTAAPSSTPEVVTAPRTVTASPLSTREIEILSLVGKGLTNREIAGLLSLSRLTVECHIKNIYKKLAVHSRTQAVFEARTHGLLP</sequence>
<dbReference type="PANTHER" id="PTHR43214">
    <property type="entry name" value="TWO-COMPONENT RESPONSE REGULATOR"/>
    <property type="match status" value="1"/>
</dbReference>
<dbReference type="InterPro" id="IPR011006">
    <property type="entry name" value="CheY-like_superfamily"/>
</dbReference>
<gene>
    <name evidence="7" type="ORF">SAMN05192564_106367</name>
</gene>
<dbReference type="SUPFAM" id="SSF52172">
    <property type="entry name" value="CheY-like"/>
    <property type="match status" value="1"/>
</dbReference>
<evidence type="ECO:0000313" key="7">
    <source>
        <dbReference type="EMBL" id="SEB13251.1"/>
    </source>
</evidence>
<dbReference type="SMART" id="SM00421">
    <property type="entry name" value="HTH_LUXR"/>
    <property type="match status" value="1"/>
</dbReference>
<proteinExistence type="predicted"/>
<feature type="modified residue" description="4-aspartylphosphate" evidence="4">
    <location>
        <position position="86"/>
    </location>
</feature>